<comment type="subcellular location">
    <subcellularLocation>
        <location evidence="1">Cell envelope</location>
    </subcellularLocation>
</comment>
<evidence type="ECO:0000256" key="1">
    <source>
        <dbReference type="ARBA" id="ARBA00004196"/>
    </source>
</evidence>
<gene>
    <name evidence="4" type="ORF">UFOPK3610_00333</name>
</gene>
<dbReference type="GO" id="GO:0030288">
    <property type="term" value="C:outer membrane-bounded periplasmic space"/>
    <property type="evidence" value="ECO:0007669"/>
    <property type="project" value="TreeGrafter"/>
</dbReference>
<dbReference type="PANTHER" id="PTHR30036:SF8">
    <property type="entry name" value="ABC-TYPE SUGAR TRANSPORT SYSTEM PERIPLASMIC COMPONENT-LIKE PROTEIN"/>
    <property type="match status" value="1"/>
</dbReference>
<organism evidence="4">
    <name type="scientific">freshwater metagenome</name>
    <dbReference type="NCBI Taxonomy" id="449393"/>
    <lineage>
        <taxon>unclassified sequences</taxon>
        <taxon>metagenomes</taxon>
        <taxon>ecological metagenomes</taxon>
    </lineage>
</organism>
<dbReference type="SUPFAM" id="SSF53822">
    <property type="entry name" value="Periplasmic binding protein-like I"/>
    <property type="match status" value="1"/>
</dbReference>
<evidence type="ECO:0000313" key="4">
    <source>
        <dbReference type="EMBL" id="CAB4904562.1"/>
    </source>
</evidence>
<dbReference type="InterPro" id="IPR028082">
    <property type="entry name" value="Peripla_BP_I"/>
</dbReference>
<feature type="region of interest" description="Disordered" evidence="2">
    <location>
        <begin position="23"/>
        <end position="50"/>
    </location>
</feature>
<evidence type="ECO:0000259" key="3">
    <source>
        <dbReference type="Pfam" id="PF13407"/>
    </source>
</evidence>
<dbReference type="GO" id="GO:0030246">
    <property type="term" value="F:carbohydrate binding"/>
    <property type="evidence" value="ECO:0007669"/>
    <property type="project" value="TreeGrafter"/>
</dbReference>
<dbReference type="InterPro" id="IPR025997">
    <property type="entry name" value="SBP_2_dom"/>
</dbReference>
<dbReference type="AlphaFoldDB" id="A0A6J7G835"/>
<name>A0A6J7G835_9ZZZZ</name>
<accession>A0A6J7G835</accession>
<dbReference type="EMBL" id="CAFBMR010000006">
    <property type="protein sequence ID" value="CAB4904562.1"/>
    <property type="molecule type" value="Genomic_DNA"/>
</dbReference>
<sequence length="390" mass="39907">MNRKFLWAVPVVVAFLLSACGSSTPGTSTSAAPTTTASSAPASSSAATSASTPDAVSVAKEYITSVSSPVGMVAAVGPDFTPKPGMTIGVMSCGQIATPCKRMADAAVEAVEAMGYTAIMTDGQLSPPGYTKAIMELVDKKVDLIIASVAAAATVPEAYKAAAAAGIPLVCLNCSNAALPSDLKAAANADADAIAQGNQMANFAISSSNGDVKAIVYTSTPTTSIKTRADQAIKVLTECATCTVLDVKEIPLVPEQQQLIRDEVTSLLQKYGPGELNWIIGGADFPIVGALEAIKAAGRDDVKVVSVGCDPQNLEIIGAGGAQVQCSDDPLEWMGWASADLAGRILAGQTVTDVMLPSEFVTATVNFPPAGQTPILPDFRATYKAEWGIS</sequence>
<dbReference type="PANTHER" id="PTHR30036">
    <property type="entry name" value="D-XYLOSE-BINDING PERIPLASMIC PROTEIN"/>
    <property type="match status" value="1"/>
</dbReference>
<dbReference type="PROSITE" id="PS51257">
    <property type="entry name" value="PROKAR_LIPOPROTEIN"/>
    <property type="match status" value="1"/>
</dbReference>
<evidence type="ECO:0000256" key="2">
    <source>
        <dbReference type="SAM" id="MobiDB-lite"/>
    </source>
</evidence>
<dbReference type="InterPro" id="IPR050555">
    <property type="entry name" value="Bact_Solute-Bind_Prot2"/>
</dbReference>
<feature type="domain" description="Periplasmic binding protein" evidence="3">
    <location>
        <begin position="101"/>
        <end position="349"/>
    </location>
</feature>
<dbReference type="Pfam" id="PF13407">
    <property type="entry name" value="Peripla_BP_4"/>
    <property type="match status" value="1"/>
</dbReference>
<dbReference type="Gene3D" id="3.40.50.2300">
    <property type="match status" value="2"/>
</dbReference>
<protein>
    <submittedName>
        <fullName evidence="4">Unannotated protein</fullName>
    </submittedName>
</protein>
<proteinExistence type="predicted"/>
<reference evidence="4" key="1">
    <citation type="submission" date="2020-05" db="EMBL/GenBank/DDBJ databases">
        <authorList>
            <person name="Chiriac C."/>
            <person name="Salcher M."/>
            <person name="Ghai R."/>
            <person name="Kavagutti S V."/>
        </authorList>
    </citation>
    <scope>NUCLEOTIDE SEQUENCE</scope>
</reference>